<evidence type="ECO:0000256" key="3">
    <source>
        <dbReference type="ARBA" id="ARBA00023015"/>
    </source>
</evidence>
<dbReference type="Proteomes" id="UP000288547">
    <property type="component" value="Unassembled WGS sequence"/>
</dbReference>
<dbReference type="Gene3D" id="3.30.450.40">
    <property type="match status" value="1"/>
</dbReference>
<keyword evidence="1" id="KW-0808">Transferase</keyword>
<dbReference type="AlphaFoldDB" id="A0A3S3Z5R5"/>
<dbReference type="SMART" id="SM00065">
    <property type="entry name" value="GAF"/>
    <property type="match status" value="1"/>
</dbReference>
<accession>A0A3S3Z5R5</accession>
<dbReference type="SMART" id="SM01012">
    <property type="entry name" value="ANTAR"/>
    <property type="match status" value="1"/>
</dbReference>
<protein>
    <submittedName>
        <fullName evidence="6">ANTAR domain-containing protein</fullName>
    </submittedName>
</protein>
<name>A0A3S3Z5R5_9MICO</name>
<organism evidence="6 7">
    <name type="scientific">Labedella phragmitis</name>
    <dbReference type="NCBI Taxonomy" id="2498849"/>
    <lineage>
        <taxon>Bacteria</taxon>
        <taxon>Bacillati</taxon>
        <taxon>Actinomycetota</taxon>
        <taxon>Actinomycetes</taxon>
        <taxon>Micrococcales</taxon>
        <taxon>Microbacteriaceae</taxon>
        <taxon>Labedella</taxon>
    </lineage>
</organism>
<dbReference type="Pfam" id="PF03861">
    <property type="entry name" value="ANTAR"/>
    <property type="match status" value="1"/>
</dbReference>
<dbReference type="InterPro" id="IPR003018">
    <property type="entry name" value="GAF"/>
</dbReference>
<evidence type="ECO:0000256" key="4">
    <source>
        <dbReference type="ARBA" id="ARBA00023163"/>
    </source>
</evidence>
<sequence length="235" mass="25819">MTEKTREQQLLQVFVTLADTLVADFDIVELLQMLVETCQSTFDVTAAAILLSGEDGLDLVASTSEESRTVELMVLASEEGPCLDAFHEGRAVTVPDLREGEGWAGFRAVALENGFSAVHALPMRLREQSIGALTLFESREDVLSADDVDAAQALADVATIGILQERVIRENQTVRRQLQTALDSRIIIEQAKGVVAYTHDEGMDEAFRRIRAYARETGRALTEVSRAIVAREIIV</sequence>
<dbReference type="InterPro" id="IPR036388">
    <property type="entry name" value="WH-like_DNA-bd_sf"/>
</dbReference>
<dbReference type="SUPFAM" id="SSF52172">
    <property type="entry name" value="CheY-like"/>
    <property type="match status" value="1"/>
</dbReference>
<dbReference type="GO" id="GO:0016301">
    <property type="term" value="F:kinase activity"/>
    <property type="evidence" value="ECO:0007669"/>
    <property type="project" value="UniProtKB-KW"/>
</dbReference>
<evidence type="ECO:0000256" key="1">
    <source>
        <dbReference type="ARBA" id="ARBA00022679"/>
    </source>
</evidence>
<keyword evidence="2" id="KW-0418">Kinase</keyword>
<dbReference type="OrthoDB" id="3683444at2"/>
<feature type="domain" description="ANTAR" evidence="5">
    <location>
        <begin position="168"/>
        <end position="229"/>
    </location>
</feature>
<dbReference type="Pfam" id="PF13185">
    <property type="entry name" value="GAF_2"/>
    <property type="match status" value="1"/>
</dbReference>
<evidence type="ECO:0000313" key="6">
    <source>
        <dbReference type="EMBL" id="RWZ52408.1"/>
    </source>
</evidence>
<reference evidence="6 7" key="1">
    <citation type="submission" date="2018-12" db="EMBL/GenBank/DDBJ databases">
        <authorList>
            <person name="Li F."/>
        </authorList>
    </citation>
    <scope>NUCLEOTIDE SEQUENCE [LARGE SCALE GENOMIC DNA]</scope>
    <source>
        <strain evidence="6 7">11W25H-1</strain>
    </source>
</reference>
<comment type="caution">
    <text evidence="6">The sequence shown here is derived from an EMBL/GenBank/DDBJ whole genome shotgun (WGS) entry which is preliminary data.</text>
</comment>
<dbReference type="InterPro" id="IPR011006">
    <property type="entry name" value="CheY-like_superfamily"/>
</dbReference>
<proteinExistence type="predicted"/>
<dbReference type="PIRSF" id="PIRSF036625">
    <property type="entry name" value="GAF_ANTAR"/>
    <property type="match status" value="1"/>
</dbReference>
<evidence type="ECO:0000259" key="5">
    <source>
        <dbReference type="PROSITE" id="PS50921"/>
    </source>
</evidence>
<evidence type="ECO:0000313" key="7">
    <source>
        <dbReference type="Proteomes" id="UP000288547"/>
    </source>
</evidence>
<dbReference type="EMBL" id="RZNB01000001">
    <property type="protein sequence ID" value="RWZ52408.1"/>
    <property type="molecule type" value="Genomic_DNA"/>
</dbReference>
<gene>
    <name evidence="6" type="ORF">ELQ90_00110</name>
</gene>
<dbReference type="SUPFAM" id="SSF55781">
    <property type="entry name" value="GAF domain-like"/>
    <property type="match status" value="1"/>
</dbReference>
<dbReference type="GO" id="GO:0003723">
    <property type="term" value="F:RNA binding"/>
    <property type="evidence" value="ECO:0007669"/>
    <property type="project" value="InterPro"/>
</dbReference>
<dbReference type="PROSITE" id="PS50921">
    <property type="entry name" value="ANTAR"/>
    <property type="match status" value="1"/>
</dbReference>
<dbReference type="RefSeq" id="WP_128493251.1">
    <property type="nucleotide sequence ID" value="NZ_RZNB01000001.1"/>
</dbReference>
<dbReference type="InterPro" id="IPR012074">
    <property type="entry name" value="GAF_ANTAR"/>
</dbReference>
<dbReference type="InterPro" id="IPR005561">
    <property type="entry name" value="ANTAR"/>
</dbReference>
<keyword evidence="3" id="KW-0805">Transcription regulation</keyword>
<keyword evidence="7" id="KW-1185">Reference proteome</keyword>
<dbReference type="InterPro" id="IPR029016">
    <property type="entry name" value="GAF-like_dom_sf"/>
</dbReference>
<dbReference type="Gene3D" id="1.10.10.10">
    <property type="entry name" value="Winged helix-like DNA-binding domain superfamily/Winged helix DNA-binding domain"/>
    <property type="match status" value="1"/>
</dbReference>
<evidence type="ECO:0000256" key="2">
    <source>
        <dbReference type="ARBA" id="ARBA00022777"/>
    </source>
</evidence>
<keyword evidence="4" id="KW-0804">Transcription</keyword>